<sequence length="370" mass="40352">MKASPISLGFCGDSWVIMSVTVVQTSTNIDGSFGTAMQCPSPTSSPVSTAFMATPWLIAGDFHVVVSGEDKKGGNRGCDGNLRDFNDVVVQAAVSNAGFRGNSFTWSNNQHGDRRVFGFFESSINIIFFQIHLYLHLLSEVARPYSGLLPLRERGHRDRQEDRPPFSFALHRLHGLLLQGFLPTTYLGCPLFNGRVKIDMFEEIFSKISAGLAYSVSVGDVVVIIVHSTEARFLMAESCALNRSAPLQDLLLVISKASALASLFGLPLSLAQVQWDRDLGSSESSKWTAFSCNISAKIVARSTNVPARVLARSCFDSPAFSSARLRLSDLPTASSYLALLQDVAGSQPSSLMPSRPFFSFEFFPLKVLNC</sequence>
<accession>A0A7N0TMZ5</accession>
<reference evidence="1" key="1">
    <citation type="submission" date="2021-01" db="UniProtKB">
        <authorList>
            <consortium name="EnsemblPlants"/>
        </authorList>
    </citation>
    <scope>IDENTIFICATION</scope>
</reference>
<dbReference type="Proteomes" id="UP000594263">
    <property type="component" value="Unplaced"/>
</dbReference>
<organism evidence="1 2">
    <name type="scientific">Kalanchoe fedtschenkoi</name>
    <name type="common">Lavender scallops</name>
    <name type="synonym">South American air plant</name>
    <dbReference type="NCBI Taxonomy" id="63787"/>
    <lineage>
        <taxon>Eukaryota</taxon>
        <taxon>Viridiplantae</taxon>
        <taxon>Streptophyta</taxon>
        <taxon>Embryophyta</taxon>
        <taxon>Tracheophyta</taxon>
        <taxon>Spermatophyta</taxon>
        <taxon>Magnoliopsida</taxon>
        <taxon>eudicotyledons</taxon>
        <taxon>Gunneridae</taxon>
        <taxon>Pentapetalae</taxon>
        <taxon>Saxifragales</taxon>
        <taxon>Crassulaceae</taxon>
        <taxon>Kalanchoe</taxon>
    </lineage>
</organism>
<evidence type="ECO:0000313" key="2">
    <source>
        <dbReference type="Proteomes" id="UP000594263"/>
    </source>
</evidence>
<keyword evidence="2" id="KW-1185">Reference proteome</keyword>
<dbReference type="EnsemblPlants" id="Kaladp0040s0413.1.v1.1">
    <property type="protein sequence ID" value="Kaladp0040s0413.1.v1.1"/>
    <property type="gene ID" value="Kaladp0040s0413.v1.1"/>
</dbReference>
<name>A0A7N0TMZ5_KALFE</name>
<protein>
    <submittedName>
        <fullName evidence="1">Uncharacterized protein</fullName>
    </submittedName>
</protein>
<proteinExistence type="predicted"/>
<dbReference type="AlphaFoldDB" id="A0A7N0TMZ5"/>
<dbReference type="Gramene" id="Kaladp0040s0413.1.v1.1">
    <property type="protein sequence ID" value="Kaladp0040s0413.1.v1.1"/>
    <property type="gene ID" value="Kaladp0040s0413.v1.1"/>
</dbReference>
<evidence type="ECO:0000313" key="1">
    <source>
        <dbReference type="EnsemblPlants" id="Kaladp0040s0413.1.v1.1"/>
    </source>
</evidence>